<sequence>MNWDKADHESGLGVLSDFLFGIHRKEDKDRFMDIEFKDSFKDKEIKIFMKVLKKIVEHRESKKNEYQNIKSISFCS</sequence>
<dbReference type="Proteomes" id="UP000789920">
    <property type="component" value="Unassembled WGS sequence"/>
</dbReference>
<keyword evidence="2" id="KW-1185">Reference proteome</keyword>
<evidence type="ECO:0000313" key="1">
    <source>
        <dbReference type="EMBL" id="CAG8827847.1"/>
    </source>
</evidence>
<name>A0ACA9S574_9GLOM</name>
<protein>
    <submittedName>
        <fullName evidence="1">21850_t:CDS:1</fullName>
    </submittedName>
</protein>
<proteinExistence type="predicted"/>
<dbReference type="EMBL" id="CAJVQC010094514">
    <property type="protein sequence ID" value="CAG8827847.1"/>
    <property type="molecule type" value="Genomic_DNA"/>
</dbReference>
<gene>
    <name evidence="1" type="ORF">RPERSI_LOCUS27079</name>
</gene>
<evidence type="ECO:0000313" key="2">
    <source>
        <dbReference type="Proteomes" id="UP000789920"/>
    </source>
</evidence>
<feature type="non-terminal residue" evidence="1">
    <location>
        <position position="76"/>
    </location>
</feature>
<reference evidence="1" key="1">
    <citation type="submission" date="2021-06" db="EMBL/GenBank/DDBJ databases">
        <authorList>
            <person name="Kallberg Y."/>
            <person name="Tangrot J."/>
            <person name="Rosling A."/>
        </authorList>
    </citation>
    <scope>NUCLEOTIDE SEQUENCE</scope>
    <source>
        <strain evidence="1">MA461A</strain>
    </source>
</reference>
<organism evidence="1 2">
    <name type="scientific">Racocetra persica</name>
    <dbReference type="NCBI Taxonomy" id="160502"/>
    <lineage>
        <taxon>Eukaryota</taxon>
        <taxon>Fungi</taxon>
        <taxon>Fungi incertae sedis</taxon>
        <taxon>Mucoromycota</taxon>
        <taxon>Glomeromycotina</taxon>
        <taxon>Glomeromycetes</taxon>
        <taxon>Diversisporales</taxon>
        <taxon>Gigasporaceae</taxon>
        <taxon>Racocetra</taxon>
    </lineage>
</organism>
<comment type="caution">
    <text evidence="1">The sequence shown here is derived from an EMBL/GenBank/DDBJ whole genome shotgun (WGS) entry which is preliminary data.</text>
</comment>
<accession>A0ACA9S574</accession>